<dbReference type="EMBL" id="WOWK01000074">
    <property type="protein sequence ID" value="KAF0321203.1"/>
    <property type="molecule type" value="Genomic_DNA"/>
</dbReference>
<gene>
    <name evidence="2" type="ORF">GQ607_011608</name>
</gene>
<proteinExistence type="predicted"/>
<name>A0A8H3ZJ53_9PEZI</name>
<evidence type="ECO:0000313" key="3">
    <source>
        <dbReference type="Proteomes" id="UP000434172"/>
    </source>
</evidence>
<keyword evidence="1" id="KW-0732">Signal</keyword>
<sequence length="255" mass="27186">MYVSRSVSIALSVLTLGCRAATTLAKCNADNCYRALFPCPSPTAVSSASAFCATITANGITATNFPTRATSACGTAPARYISACACGPTCPVPTPTSTPCAAYGGLLTNGDFECSIAPWTIEVLDPNVKAGLTSASAHSGTTSFESKLLADRPLQEPVTSTRIKSPRVSVQRNVPCKLSFWVWFDNMDAGFIGVMIDGQPKRTIDARDAPGWGVWKEVTVDYTPQNNHVQVTFEFLYGRVASVARLDSVVLEYLH</sequence>
<reference evidence="2 3" key="1">
    <citation type="submission" date="2019-12" db="EMBL/GenBank/DDBJ databases">
        <title>A genome sequence resource for the geographically widespread anthracnose pathogen Colletotrichum asianum.</title>
        <authorList>
            <person name="Meng Y."/>
        </authorList>
    </citation>
    <scope>NUCLEOTIDE SEQUENCE [LARGE SCALE GENOMIC DNA]</scope>
    <source>
        <strain evidence="2 3">ICMP 18580</strain>
    </source>
</reference>
<dbReference type="SUPFAM" id="SSF49899">
    <property type="entry name" value="Concanavalin A-like lectins/glucanases"/>
    <property type="match status" value="1"/>
</dbReference>
<feature type="signal peptide" evidence="1">
    <location>
        <begin position="1"/>
        <end position="25"/>
    </location>
</feature>
<dbReference type="PROSITE" id="PS51257">
    <property type="entry name" value="PROKAR_LIPOPROTEIN"/>
    <property type="match status" value="1"/>
</dbReference>
<dbReference type="AlphaFoldDB" id="A0A8H3ZJ53"/>
<dbReference type="Proteomes" id="UP000434172">
    <property type="component" value="Unassembled WGS sequence"/>
</dbReference>
<evidence type="ECO:0000256" key="1">
    <source>
        <dbReference type="SAM" id="SignalP"/>
    </source>
</evidence>
<comment type="caution">
    <text evidence="2">The sequence shown here is derived from an EMBL/GenBank/DDBJ whole genome shotgun (WGS) entry which is preliminary data.</text>
</comment>
<dbReference type="InterPro" id="IPR013320">
    <property type="entry name" value="ConA-like_dom_sf"/>
</dbReference>
<evidence type="ECO:0000313" key="2">
    <source>
        <dbReference type="EMBL" id="KAF0321203.1"/>
    </source>
</evidence>
<dbReference type="OrthoDB" id="5424295at2759"/>
<protein>
    <submittedName>
        <fullName evidence="2">Uncharacterized protein</fullName>
    </submittedName>
</protein>
<feature type="chain" id="PRO_5034872873" evidence="1">
    <location>
        <begin position="26"/>
        <end position="255"/>
    </location>
</feature>
<keyword evidence="3" id="KW-1185">Reference proteome</keyword>
<accession>A0A8H3ZJ53</accession>
<dbReference type="Gene3D" id="2.60.120.260">
    <property type="entry name" value="Galactose-binding domain-like"/>
    <property type="match status" value="1"/>
</dbReference>
<organism evidence="2 3">
    <name type="scientific">Colletotrichum asianum</name>
    <dbReference type="NCBI Taxonomy" id="702518"/>
    <lineage>
        <taxon>Eukaryota</taxon>
        <taxon>Fungi</taxon>
        <taxon>Dikarya</taxon>
        <taxon>Ascomycota</taxon>
        <taxon>Pezizomycotina</taxon>
        <taxon>Sordariomycetes</taxon>
        <taxon>Hypocreomycetidae</taxon>
        <taxon>Glomerellales</taxon>
        <taxon>Glomerellaceae</taxon>
        <taxon>Colletotrichum</taxon>
        <taxon>Colletotrichum gloeosporioides species complex</taxon>
    </lineage>
</organism>